<dbReference type="SMART" id="SM00382">
    <property type="entry name" value="AAA"/>
    <property type="match status" value="2"/>
</dbReference>
<dbReference type="OrthoDB" id="613473at2"/>
<name>A0A365XYZ2_9BACT</name>
<feature type="region of interest" description="Disordered" evidence="4">
    <location>
        <begin position="244"/>
        <end position="285"/>
    </location>
</feature>
<comment type="caution">
    <text evidence="6">The sequence shown here is derived from an EMBL/GenBank/DDBJ whole genome shotgun (WGS) entry which is preliminary data.</text>
</comment>
<evidence type="ECO:0000256" key="1">
    <source>
        <dbReference type="ARBA" id="ARBA00022737"/>
    </source>
</evidence>
<dbReference type="PANTHER" id="PTHR19211">
    <property type="entry name" value="ATP-BINDING TRANSPORT PROTEIN-RELATED"/>
    <property type="match status" value="1"/>
</dbReference>
<dbReference type="SUPFAM" id="SSF52540">
    <property type="entry name" value="P-loop containing nucleoside triphosphate hydrolases"/>
    <property type="match status" value="2"/>
</dbReference>
<feature type="domain" description="ABC transporter" evidence="5">
    <location>
        <begin position="339"/>
        <end position="531"/>
    </location>
</feature>
<keyword evidence="7" id="KW-1185">Reference proteome</keyword>
<feature type="domain" description="ABC transporter" evidence="5">
    <location>
        <begin position="3"/>
        <end position="236"/>
    </location>
</feature>
<dbReference type="GO" id="GO:0005524">
    <property type="term" value="F:ATP binding"/>
    <property type="evidence" value="ECO:0007669"/>
    <property type="project" value="UniProtKB-KW"/>
</dbReference>
<evidence type="ECO:0000313" key="7">
    <source>
        <dbReference type="Proteomes" id="UP000253410"/>
    </source>
</evidence>
<dbReference type="InterPro" id="IPR003593">
    <property type="entry name" value="AAA+_ATPase"/>
</dbReference>
<dbReference type="EMBL" id="QFFJ01000001">
    <property type="protein sequence ID" value="RBL91460.1"/>
    <property type="molecule type" value="Genomic_DNA"/>
</dbReference>
<keyword evidence="1" id="KW-0677">Repeat</keyword>
<sequence>MLLTAQHIHFQLPPNRILFDDLHFSLDKNDHAAITGDNGAGKSTLLRILAGQLLPQRGTVTAHAPLYYVPQHFGQFNDRTVAQVLGIDAKIHALNAILEGDTQEQHFEALEDDWDIIARCEQVFDRWGIAYIPLTASFSQLSGGEKTRVFLSGSDLSAPATILLDEPTNHLDKTARAQLYDWVQRSNKALLIVSHDRQLLELCNPIWELSDSRLQIYGGNYTFYEQKKAEETAALQQQIAHAEKTVREARQQQQQAMERQQRENARSQKSRKDGGIPKILMNGRRDQAARTTARIQDVHAEKVAGLQAALDSASAGEQVARIMKGHFSTPPGHKGKILVQAEQLQFAYTDNSPLWPKPLDILVKSGDRLAIAGHNGSGKSTLIRLITGQLPAQQGRLYVAPFRSLVLDQDYSTIDRNKTVWQQAADNNEIQLDEGRLNTVLVRFLFDRDSWDKPCSTLSGGETLRLALCCMTLNSHAPDMIILDEPTNNLDLTNIRMLTQIFAAYQGTLIVVSHDARFLEETGVTETLYLTD</sequence>
<keyword evidence="2" id="KW-0547">Nucleotide-binding</keyword>
<evidence type="ECO:0000259" key="5">
    <source>
        <dbReference type="PROSITE" id="PS50893"/>
    </source>
</evidence>
<keyword evidence="3 6" id="KW-0067">ATP-binding</keyword>
<dbReference type="RefSeq" id="WP_113614055.1">
    <property type="nucleotide sequence ID" value="NZ_QFFJ01000001.1"/>
</dbReference>
<dbReference type="AlphaFoldDB" id="A0A365XYZ2"/>
<dbReference type="Gene3D" id="3.40.50.300">
    <property type="entry name" value="P-loop containing nucleotide triphosphate hydrolases"/>
    <property type="match status" value="2"/>
</dbReference>
<dbReference type="InterPro" id="IPR027417">
    <property type="entry name" value="P-loop_NTPase"/>
</dbReference>
<gene>
    <name evidence="6" type="ORF">DF182_02260</name>
</gene>
<dbReference type="GO" id="GO:0016887">
    <property type="term" value="F:ATP hydrolysis activity"/>
    <property type="evidence" value="ECO:0007669"/>
    <property type="project" value="InterPro"/>
</dbReference>
<feature type="compositionally biased region" description="Basic and acidic residues" evidence="4">
    <location>
        <begin position="259"/>
        <end position="275"/>
    </location>
</feature>
<dbReference type="CDD" id="cd03221">
    <property type="entry name" value="ABCF_EF-3"/>
    <property type="match status" value="1"/>
</dbReference>
<dbReference type="Proteomes" id="UP000253410">
    <property type="component" value="Unassembled WGS sequence"/>
</dbReference>
<dbReference type="PROSITE" id="PS50893">
    <property type="entry name" value="ABC_TRANSPORTER_2"/>
    <property type="match status" value="2"/>
</dbReference>
<dbReference type="FunFam" id="3.40.50.300:FF:001320">
    <property type="entry name" value="Heme ABC transporter ATP-binding protein"/>
    <property type="match status" value="1"/>
</dbReference>
<evidence type="ECO:0000256" key="4">
    <source>
        <dbReference type="SAM" id="MobiDB-lite"/>
    </source>
</evidence>
<dbReference type="Pfam" id="PF00005">
    <property type="entry name" value="ABC_tran"/>
    <property type="match status" value="2"/>
</dbReference>
<organism evidence="6 7">
    <name type="scientific">Chitinophaga flava</name>
    <dbReference type="NCBI Taxonomy" id="2259036"/>
    <lineage>
        <taxon>Bacteria</taxon>
        <taxon>Pseudomonadati</taxon>
        <taxon>Bacteroidota</taxon>
        <taxon>Chitinophagia</taxon>
        <taxon>Chitinophagales</taxon>
        <taxon>Chitinophagaceae</taxon>
        <taxon>Chitinophaga</taxon>
    </lineage>
</organism>
<dbReference type="InterPro" id="IPR003439">
    <property type="entry name" value="ABC_transporter-like_ATP-bd"/>
</dbReference>
<proteinExistence type="predicted"/>
<accession>A0A365XYZ2</accession>
<dbReference type="PANTHER" id="PTHR19211:SF6">
    <property type="entry name" value="BLL7188 PROTEIN"/>
    <property type="match status" value="1"/>
</dbReference>
<evidence type="ECO:0000256" key="2">
    <source>
        <dbReference type="ARBA" id="ARBA00022741"/>
    </source>
</evidence>
<protein>
    <submittedName>
        <fullName evidence="6">ABC transporter ATP-binding protein</fullName>
    </submittedName>
</protein>
<dbReference type="InterPro" id="IPR050611">
    <property type="entry name" value="ABCF"/>
</dbReference>
<evidence type="ECO:0000256" key="3">
    <source>
        <dbReference type="ARBA" id="ARBA00022840"/>
    </source>
</evidence>
<reference evidence="6 7" key="1">
    <citation type="submission" date="2018-05" db="EMBL/GenBank/DDBJ databases">
        <title>Chitinophaga sp. K3CV102501T nov., isolated from isolated from a monsoon evergreen broad-leaved forest soil.</title>
        <authorList>
            <person name="Lv Y."/>
        </authorList>
    </citation>
    <scope>NUCLEOTIDE SEQUENCE [LARGE SCALE GENOMIC DNA]</scope>
    <source>
        <strain evidence="6 7">GDMCC 1.1325</strain>
    </source>
</reference>
<evidence type="ECO:0000313" key="6">
    <source>
        <dbReference type="EMBL" id="RBL91460.1"/>
    </source>
</evidence>